<gene>
    <name evidence="1" type="ORF">PXEA_LOCUS29574</name>
</gene>
<organism evidence="1 2">
    <name type="scientific">Protopolystoma xenopodis</name>
    <dbReference type="NCBI Taxonomy" id="117903"/>
    <lineage>
        <taxon>Eukaryota</taxon>
        <taxon>Metazoa</taxon>
        <taxon>Spiralia</taxon>
        <taxon>Lophotrochozoa</taxon>
        <taxon>Platyhelminthes</taxon>
        <taxon>Monogenea</taxon>
        <taxon>Polyopisthocotylea</taxon>
        <taxon>Polystomatidea</taxon>
        <taxon>Polystomatidae</taxon>
        <taxon>Protopolystoma</taxon>
    </lineage>
</organism>
<dbReference type="EMBL" id="CAAALY010251490">
    <property type="protein sequence ID" value="VEL36134.1"/>
    <property type="molecule type" value="Genomic_DNA"/>
</dbReference>
<feature type="non-terminal residue" evidence="1">
    <location>
        <position position="1"/>
    </location>
</feature>
<sequence length="133" mass="14469">MRNESNKSCEANEDPSSLRILVPNIASGQTNLLARHLAELVSVPGQRVCVYRALLADIARYTGRLAKDTRPLEKALTGLCQTHRRAVEAGAVWRRTDLSGVDTNGLFSSDLAEKLIGKSCLKSSDLPPAIVRL</sequence>
<protein>
    <submittedName>
        <fullName evidence="1">Uncharacterized protein</fullName>
    </submittedName>
</protein>
<reference evidence="1" key="1">
    <citation type="submission" date="2018-11" db="EMBL/GenBank/DDBJ databases">
        <authorList>
            <consortium name="Pathogen Informatics"/>
        </authorList>
    </citation>
    <scope>NUCLEOTIDE SEQUENCE</scope>
</reference>
<dbReference type="Proteomes" id="UP000784294">
    <property type="component" value="Unassembled WGS sequence"/>
</dbReference>
<evidence type="ECO:0000313" key="2">
    <source>
        <dbReference type="Proteomes" id="UP000784294"/>
    </source>
</evidence>
<dbReference type="InterPro" id="IPR035899">
    <property type="entry name" value="DBL_dom_sf"/>
</dbReference>
<proteinExistence type="predicted"/>
<dbReference type="SUPFAM" id="SSF48065">
    <property type="entry name" value="DBL homology domain (DH-domain)"/>
    <property type="match status" value="1"/>
</dbReference>
<comment type="caution">
    <text evidence="1">The sequence shown here is derived from an EMBL/GenBank/DDBJ whole genome shotgun (WGS) entry which is preliminary data.</text>
</comment>
<evidence type="ECO:0000313" key="1">
    <source>
        <dbReference type="EMBL" id="VEL36134.1"/>
    </source>
</evidence>
<dbReference type="AlphaFoldDB" id="A0A448XGV5"/>
<keyword evidence="2" id="KW-1185">Reference proteome</keyword>
<accession>A0A448XGV5</accession>
<name>A0A448XGV5_9PLAT</name>